<sequence length="179" mass="20777">MKISVILPIMVLYIMMFSTRCEAKKHGCLGLIYALNHCTNYTCEMDFFTDKIQYTVFGLRNNSCKFMEKDDSGLTLCYIPQEKLKVMSEYLVRVITSNLSVNTNKIEDVLFEVCNFYSTIQESLIPENEEVTEQNVSEIKHAAELKRRNINISKIKSIFFPDVDVLKLHTIYAQSQNME</sequence>
<dbReference type="HOGENOM" id="CLU_128100_0_0_5"/>
<organism evidence="1 2">
    <name type="scientific">Ehrlichia muris AS145</name>
    <dbReference type="NCBI Taxonomy" id="1423892"/>
    <lineage>
        <taxon>Bacteria</taxon>
        <taxon>Pseudomonadati</taxon>
        <taxon>Pseudomonadota</taxon>
        <taxon>Alphaproteobacteria</taxon>
        <taxon>Rickettsiales</taxon>
        <taxon>Anaplasmataceae</taxon>
        <taxon>Ehrlichia</taxon>
    </lineage>
</organism>
<protein>
    <submittedName>
        <fullName evidence="1">Uncharacterized protein</fullName>
    </submittedName>
</protein>
<proteinExistence type="predicted"/>
<name>V9R5H7_9RICK</name>
<dbReference type="AlphaFoldDB" id="V9R5H7"/>
<gene>
    <name evidence="1" type="ORF">EMUR_00685</name>
</gene>
<evidence type="ECO:0000313" key="2">
    <source>
        <dbReference type="Proteomes" id="UP000018689"/>
    </source>
</evidence>
<dbReference type="KEGG" id="emr:EMUR_00685"/>
<dbReference type="STRING" id="1423892.EMUR_00685"/>
<reference evidence="1 2" key="1">
    <citation type="journal article" date="2014" name="Genome Announc.">
        <title>Complete Genome Sequence of Ehrlichia muris Strain AS145T, a Model Monocytotropic Ehrlichia Strain.</title>
        <authorList>
            <person name="Thirumalapura N.R."/>
            <person name="Qin X."/>
            <person name="Kuriakose J.A."/>
            <person name="Walker D.H."/>
        </authorList>
    </citation>
    <scope>NUCLEOTIDE SEQUENCE [LARGE SCALE GENOMIC DNA]</scope>
    <source>
        <strain evidence="2">AS154</strain>
    </source>
</reference>
<accession>V9R5H7</accession>
<dbReference type="EMBL" id="CP006917">
    <property type="protein sequence ID" value="AHC38977.1"/>
    <property type="molecule type" value="Genomic_DNA"/>
</dbReference>
<keyword evidence="2" id="KW-1185">Reference proteome</keyword>
<dbReference type="RefSeq" id="WP_024071776.1">
    <property type="nucleotide sequence ID" value="NC_023063.1"/>
</dbReference>
<evidence type="ECO:0000313" key="1">
    <source>
        <dbReference type="EMBL" id="AHC38977.1"/>
    </source>
</evidence>
<dbReference type="PATRIC" id="fig|1423892.3.peg.138"/>
<dbReference type="Proteomes" id="UP000018689">
    <property type="component" value="Chromosome"/>
</dbReference>
<dbReference type="OrthoDB" id="7163085at2"/>